<proteinExistence type="predicted"/>
<feature type="region of interest" description="Disordered" evidence="1">
    <location>
        <begin position="1"/>
        <end position="27"/>
    </location>
</feature>
<evidence type="ECO:0000313" key="3">
    <source>
        <dbReference type="Proteomes" id="UP000244722"/>
    </source>
</evidence>
<comment type="caution">
    <text evidence="2">The sequence shown here is derived from an EMBL/GenBank/DDBJ whole genome shotgun (WGS) entry which is preliminary data.</text>
</comment>
<dbReference type="Proteomes" id="UP000244722">
    <property type="component" value="Unassembled WGS sequence"/>
</dbReference>
<feature type="region of interest" description="Disordered" evidence="1">
    <location>
        <begin position="143"/>
        <end position="198"/>
    </location>
</feature>
<dbReference type="EMBL" id="NESQ01000022">
    <property type="protein sequence ID" value="PUU82772.1"/>
    <property type="molecule type" value="Genomic_DNA"/>
</dbReference>
<evidence type="ECO:0000256" key="1">
    <source>
        <dbReference type="SAM" id="MobiDB-lite"/>
    </source>
</evidence>
<sequence length="261" mass="28879">MSRINRNRQPALSRRKKRSQRNQVDGANKKVEEIYECIVVRLPGEIGARGETREGVSTAKATVEVAQVVDSTEHPTCPNDRLPMRAFGARNTRSRARANIFAQEPEPSEFIPARRVRARRSACGSRMHKATHEEMDGVSALPEPTATHEEKGGAADTPVTNPPARLSARDMPNHEPALAAETPKSAPRRSTRKIPVPVSRFPPVEVKRRRAKRVKEPVNRDLGAIVFRPEIDIDIPTEFEESNVRADLTGRPAFPVGRGGG</sequence>
<evidence type="ECO:0000313" key="2">
    <source>
        <dbReference type="EMBL" id="PUU82772.1"/>
    </source>
</evidence>
<protein>
    <submittedName>
        <fullName evidence="2">Uncharacterized protein</fullName>
    </submittedName>
</protein>
<reference evidence="2 3" key="1">
    <citation type="submission" date="2017-04" db="EMBL/GenBank/DDBJ databases">
        <title>Draft genome sequence of Tuber borchii Vittad., a whitish edible truffle.</title>
        <authorList>
            <consortium name="DOE Joint Genome Institute"/>
            <person name="Murat C."/>
            <person name="Kuo A."/>
            <person name="Barry K.W."/>
            <person name="Clum A."/>
            <person name="Dockter R.B."/>
            <person name="Fauchery L."/>
            <person name="Iotti M."/>
            <person name="Kohler A."/>
            <person name="Labutti K."/>
            <person name="Lindquist E.A."/>
            <person name="Lipzen A."/>
            <person name="Ohm R.A."/>
            <person name="Wang M."/>
            <person name="Grigoriev I.V."/>
            <person name="Zambonelli A."/>
            <person name="Martin F.M."/>
        </authorList>
    </citation>
    <scope>NUCLEOTIDE SEQUENCE [LARGE SCALE GENOMIC DNA]</scope>
    <source>
        <strain evidence="2 3">Tbo3840</strain>
    </source>
</reference>
<gene>
    <name evidence="2" type="ORF">B9Z19DRAFT_1120159</name>
</gene>
<dbReference type="AlphaFoldDB" id="A0A2T7A4V5"/>
<keyword evidence="3" id="KW-1185">Reference proteome</keyword>
<name>A0A2T7A4V5_TUBBO</name>
<dbReference type="OrthoDB" id="5366380at2759"/>
<accession>A0A2T7A4V5</accession>
<organism evidence="2 3">
    <name type="scientific">Tuber borchii</name>
    <name type="common">White truffle</name>
    <dbReference type="NCBI Taxonomy" id="42251"/>
    <lineage>
        <taxon>Eukaryota</taxon>
        <taxon>Fungi</taxon>
        <taxon>Dikarya</taxon>
        <taxon>Ascomycota</taxon>
        <taxon>Pezizomycotina</taxon>
        <taxon>Pezizomycetes</taxon>
        <taxon>Pezizales</taxon>
        <taxon>Tuberaceae</taxon>
        <taxon>Tuber</taxon>
    </lineage>
</organism>